<dbReference type="InterPro" id="IPR034904">
    <property type="entry name" value="FSCA_dom_sf"/>
</dbReference>
<evidence type="ECO:0000313" key="3">
    <source>
        <dbReference type="Proteomes" id="UP000282106"/>
    </source>
</evidence>
<comment type="caution">
    <text evidence="2">The sequence shown here is derived from an EMBL/GenBank/DDBJ whole genome shotgun (WGS) entry which is preliminary data.</text>
</comment>
<dbReference type="InterPro" id="IPR052339">
    <property type="entry name" value="Fe-S_Maturation_MIP18"/>
</dbReference>
<accession>A0A3N0VNY3</accession>
<sequence>MHGHGNSRLRYASRAGGLRCAPEKFPSGWLVAVQGQEEVTFSRDVIGVLIPQGTKVELPEGAVGVITQALGGSYTVQVQGHLFRIDGQDADSIGKPKPAKLELPENPTDKEIEQAVWSQLKTVYDPEIPIDIVNLGLVYDCHVLPGTSDEVRKASIRMTLTAPGCGMGDTLVADVKTKVASVPKIAEVEVELTFDPPWTRDMMSEEAQLTAGFM</sequence>
<reference evidence="2 3" key="1">
    <citation type="submission" date="2018-10" db="EMBL/GenBank/DDBJ databases">
        <authorList>
            <person name="Chen W.-M."/>
        </authorList>
    </citation>
    <scope>NUCLEOTIDE SEQUENCE [LARGE SCALE GENOMIC DNA]</scope>
    <source>
        <strain evidence="2 3">THS-13</strain>
    </source>
</reference>
<keyword evidence="3" id="KW-1185">Reference proteome</keyword>
<evidence type="ECO:0000313" key="2">
    <source>
        <dbReference type="EMBL" id="ROH93688.1"/>
    </source>
</evidence>
<dbReference type="Pfam" id="PF01883">
    <property type="entry name" value="FeS_assembly_P"/>
    <property type="match status" value="1"/>
</dbReference>
<protein>
    <submittedName>
        <fullName evidence="2">Putative Fe-S cluster assembly protein SufT</fullName>
    </submittedName>
</protein>
<dbReference type="Gene3D" id="3.30.300.130">
    <property type="entry name" value="Fe-S cluster assembly (FSCA)"/>
    <property type="match status" value="1"/>
</dbReference>
<dbReference type="InParanoid" id="A0A3N0VNY3"/>
<name>A0A3N0VNY3_9GAMM</name>
<feature type="domain" description="MIP18 family-like" evidence="1">
    <location>
        <begin position="113"/>
        <end position="191"/>
    </location>
</feature>
<gene>
    <name evidence="2" type="primary">sufT</name>
    <name evidence="2" type="ORF">ED208_03970</name>
</gene>
<dbReference type="NCBIfam" id="TIGR03406">
    <property type="entry name" value="FeS_long_SufT"/>
    <property type="match status" value="1"/>
</dbReference>
<evidence type="ECO:0000259" key="1">
    <source>
        <dbReference type="Pfam" id="PF01883"/>
    </source>
</evidence>
<organism evidence="2 3">
    <name type="scientific">Stagnimonas aquatica</name>
    <dbReference type="NCBI Taxonomy" id="2689987"/>
    <lineage>
        <taxon>Bacteria</taxon>
        <taxon>Pseudomonadati</taxon>
        <taxon>Pseudomonadota</taxon>
        <taxon>Gammaproteobacteria</taxon>
        <taxon>Nevskiales</taxon>
        <taxon>Nevskiaceae</taxon>
        <taxon>Stagnimonas</taxon>
    </lineage>
</organism>
<dbReference type="EMBL" id="RJVO01000001">
    <property type="protein sequence ID" value="ROH93688.1"/>
    <property type="molecule type" value="Genomic_DNA"/>
</dbReference>
<dbReference type="Proteomes" id="UP000282106">
    <property type="component" value="Unassembled WGS sequence"/>
</dbReference>
<dbReference type="AlphaFoldDB" id="A0A3N0VNY3"/>
<dbReference type="PANTHER" id="PTHR42831:SF1">
    <property type="entry name" value="FE-S PROTEIN MATURATION AUXILIARY FACTOR YITW"/>
    <property type="match status" value="1"/>
</dbReference>
<dbReference type="SUPFAM" id="SSF117916">
    <property type="entry name" value="Fe-S cluster assembly (FSCA) domain-like"/>
    <property type="match status" value="1"/>
</dbReference>
<dbReference type="InterPro" id="IPR002744">
    <property type="entry name" value="MIP18-like"/>
</dbReference>
<dbReference type="PANTHER" id="PTHR42831">
    <property type="entry name" value="FE-S PROTEIN MATURATION AUXILIARY FACTOR YITW"/>
    <property type="match status" value="1"/>
</dbReference>
<proteinExistence type="predicted"/>
<dbReference type="InterPro" id="IPR017776">
    <property type="entry name" value="FeS_assembly_SufT_put"/>
</dbReference>